<dbReference type="SUPFAM" id="SSF56349">
    <property type="entry name" value="DNA breaking-rejoining enzymes"/>
    <property type="match status" value="1"/>
</dbReference>
<evidence type="ECO:0000313" key="4">
    <source>
        <dbReference type="Proteomes" id="UP000199698"/>
    </source>
</evidence>
<dbReference type="GO" id="GO:0006310">
    <property type="term" value="P:DNA recombination"/>
    <property type="evidence" value="ECO:0007669"/>
    <property type="project" value="UniProtKB-KW"/>
</dbReference>
<dbReference type="CDD" id="cd00796">
    <property type="entry name" value="INT_Rci_Hp1_C"/>
    <property type="match status" value="1"/>
</dbReference>
<evidence type="ECO:0000256" key="1">
    <source>
        <dbReference type="ARBA" id="ARBA00023172"/>
    </source>
</evidence>
<dbReference type="PROSITE" id="PS51898">
    <property type="entry name" value="TYR_RECOMBINASE"/>
    <property type="match status" value="1"/>
</dbReference>
<keyword evidence="4" id="KW-1185">Reference proteome</keyword>
<dbReference type="GO" id="GO:0003677">
    <property type="term" value="F:DNA binding"/>
    <property type="evidence" value="ECO:0007669"/>
    <property type="project" value="InterPro"/>
</dbReference>
<organism evidence="3 4">
    <name type="scientific">Gilliamella intestini</name>
    <dbReference type="NCBI Taxonomy" id="1798183"/>
    <lineage>
        <taxon>Bacteria</taxon>
        <taxon>Pseudomonadati</taxon>
        <taxon>Pseudomonadota</taxon>
        <taxon>Gammaproteobacteria</taxon>
        <taxon>Orbales</taxon>
        <taxon>Orbaceae</taxon>
        <taxon>Gilliamella</taxon>
    </lineage>
</organism>
<proteinExistence type="predicted"/>
<protein>
    <submittedName>
        <fullName evidence="3">Phage integrase family protein</fullName>
    </submittedName>
</protein>
<name>A0A1C3ZYH7_9GAMM</name>
<dbReference type="InterPro" id="IPR013762">
    <property type="entry name" value="Integrase-like_cat_sf"/>
</dbReference>
<dbReference type="AlphaFoldDB" id="A0A1C3ZYH7"/>
<accession>A0A1C3ZYH7</accession>
<evidence type="ECO:0000259" key="2">
    <source>
        <dbReference type="PROSITE" id="PS51898"/>
    </source>
</evidence>
<reference evidence="4" key="1">
    <citation type="submission" date="2016-08" db="EMBL/GenBank/DDBJ databases">
        <authorList>
            <person name="Varghese N."/>
            <person name="Submissions Spin"/>
        </authorList>
    </citation>
    <scope>NUCLEOTIDE SEQUENCE [LARGE SCALE GENOMIC DNA]</scope>
    <source>
        <strain evidence="4">R-53144</strain>
    </source>
</reference>
<keyword evidence="1" id="KW-0233">DNA recombination</keyword>
<dbReference type="STRING" id="1798183.GA0061080_100738"/>
<dbReference type="InterPro" id="IPR011010">
    <property type="entry name" value="DNA_brk_join_enz"/>
</dbReference>
<dbReference type="Proteomes" id="UP000199698">
    <property type="component" value="Unassembled WGS sequence"/>
</dbReference>
<dbReference type="InterPro" id="IPR002104">
    <property type="entry name" value="Integrase_catalytic"/>
</dbReference>
<dbReference type="Pfam" id="PF00589">
    <property type="entry name" value="Phage_integrase"/>
    <property type="match status" value="1"/>
</dbReference>
<feature type="domain" description="Tyr recombinase" evidence="2">
    <location>
        <begin position="1"/>
        <end position="119"/>
    </location>
</feature>
<dbReference type="EMBL" id="FMBA01000007">
    <property type="protein sequence ID" value="SCB87355.1"/>
    <property type="molecule type" value="Genomic_DNA"/>
</dbReference>
<evidence type="ECO:0000313" key="3">
    <source>
        <dbReference type="EMBL" id="SCB87355.1"/>
    </source>
</evidence>
<sequence>MFFALSTGVRMSEIFTLTWHNADLVNRVATVTNENAKSGKARALLLNHDAMELIRKLRFRYNCEYVFTRSTKKRVYNIDRRDFKQDCQLSGIDNFYFHDLRHTWASWHVQAGTPLYTLT</sequence>
<gene>
    <name evidence="3" type="ORF">GA0061080_100738</name>
</gene>
<dbReference type="GO" id="GO:0015074">
    <property type="term" value="P:DNA integration"/>
    <property type="evidence" value="ECO:0007669"/>
    <property type="project" value="InterPro"/>
</dbReference>
<dbReference type="Gene3D" id="1.10.443.10">
    <property type="entry name" value="Intergrase catalytic core"/>
    <property type="match status" value="1"/>
</dbReference>